<comment type="similarity">
    <text evidence="1">Belongs to the UPF0162 family.</text>
</comment>
<dbReference type="Pfam" id="PF14559">
    <property type="entry name" value="TPR_19"/>
    <property type="match status" value="1"/>
</dbReference>
<name>A0ABX2JM33_9SPHN</name>
<evidence type="ECO:0000256" key="1">
    <source>
        <dbReference type="ARBA" id="ARBA00007100"/>
    </source>
</evidence>
<gene>
    <name evidence="3" type="ORF">HRV97_06970</name>
</gene>
<dbReference type="InterPro" id="IPR011990">
    <property type="entry name" value="TPR-like_helical_dom_sf"/>
</dbReference>
<protein>
    <submittedName>
        <fullName evidence="3">Tetratricopeptide repeat protein</fullName>
    </submittedName>
</protein>
<dbReference type="InterPro" id="IPR032698">
    <property type="entry name" value="SirB1_N"/>
</dbReference>
<reference evidence="3 4" key="1">
    <citation type="submission" date="2020-06" db="EMBL/GenBank/DDBJ databases">
        <title>Sphingomonas hominis sp. nov., a member of the Sphingomonas, isolated from the hair of a 22-year-old girl.</title>
        <authorList>
            <person name="Zhang D.-F."/>
            <person name="Cui X.-W."/>
        </authorList>
    </citation>
    <scope>NUCLEOTIDE SEQUENCE [LARGE SCALE GENOMIC DNA]</scope>
    <source>
        <strain evidence="3 4">HHU CXW</strain>
    </source>
</reference>
<keyword evidence="4" id="KW-1185">Reference proteome</keyword>
<dbReference type="RefSeq" id="WP_174193323.1">
    <property type="nucleotide sequence ID" value="NZ_JABULH010000002.1"/>
</dbReference>
<dbReference type="SUPFAM" id="SSF48452">
    <property type="entry name" value="TPR-like"/>
    <property type="match status" value="1"/>
</dbReference>
<sequence length="269" mass="28414">MDAAIVQLGLVEDDAIQLDAAALELAALDHPDVDLAPYVELLTTITRHIAALADEAPTASAQAALLATVIAGEFGFSGDRDHYDDPDNADLIRVIDRRRGMPISLAILYVAAARRVGWSADVLNTPGHVLAQIGPPTAPVLIDPFNDGREMSQEGLSALLARMLGAGTVAHAEHVAAMENRDVLVRLLINQATRAERAGDAARALTLFARMTTIAPTNAHVWWEHARLSLMNGDIAGARASLGSMLETTRDTATRVRIAAALDSLAGAG</sequence>
<evidence type="ECO:0000259" key="2">
    <source>
        <dbReference type="Pfam" id="PF13369"/>
    </source>
</evidence>
<comment type="caution">
    <text evidence="3">The sequence shown here is derived from an EMBL/GenBank/DDBJ whole genome shotgun (WGS) entry which is preliminary data.</text>
</comment>
<dbReference type="Gene3D" id="1.25.40.10">
    <property type="entry name" value="Tetratricopeptide repeat domain"/>
    <property type="match status" value="1"/>
</dbReference>
<accession>A0ABX2JM33</accession>
<dbReference type="EMBL" id="JABULH010000002">
    <property type="protein sequence ID" value="NTS64900.1"/>
    <property type="molecule type" value="Genomic_DNA"/>
</dbReference>
<dbReference type="Pfam" id="PF13369">
    <property type="entry name" value="Transglut_core2"/>
    <property type="match status" value="1"/>
</dbReference>
<dbReference type="PANTHER" id="PTHR31350">
    <property type="entry name" value="SI:DKEY-261L7.2"/>
    <property type="match status" value="1"/>
</dbReference>
<evidence type="ECO:0000313" key="4">
    <source>
        <dbReference type="Proteomes" id="UP000621447"/>
    </source>
</evidence>
<organism evidence="3 4">
    <name type="scientific">Sphingomonas hominis</name>
    <dbReference type="NCBI Taxonomy" id="2741495"/>
    <lineage>
        <taxon>Bacteria</taxon>
        <taxon>Pseudomonadati</taxon>
        <taxon>Pseudomonadota</taxon>
        <taxon>Alphaproteobacteria</taxon>
        <taxon>Sphingomonadales</taxon>
        <taxon>Sphingomonadaceae</taxon>
        <taxon>Sphingomonas</taxon>
    </lineage>
</organism>
<dbReference type="PANTHER" id="PTHR31350:SF21">
    <property type="entry name" value="F-BOX ONLY PROTEIN 21"/>
    <property type="match status" value="1"/>
</dbReference>
<evidence type="ECO:0000313" key="3">
    <source>
        <dbReference type="EMBL" id="NTS64900.1"/>
    </source>
</evidence>
<feature type="domain" description="Protein SirB1 N-terminal" evidence="2">
    <location>
        <begin position="40"/>
        <end position="188"/>
    </location>
</feature>
<proteinExistence type="inferred from homology"/>
<dbReference type="Proteomes" id="UP000621447">
    <property type="component" value="Unassembled WGS sequence"/>
</dbReference>